<feature type="binding site" evidence="6">
    <location>
        <position position="326"/>
    </location>
    <ligand>
        <name>[4Fe-4S] cluster</name>
        <dbReference type="ChEBI" id="CHEBI:49883"/>
        <note>4Fe-4S-S-AdoMet</note>
    </ligand>
</feature>
<dbReference type="InterPro" id="IPR058240">
    <property type="entry name" value="rSAM_sf"/>
</dbReference>
<evidence type="ECO:0000256" key="3">
    <source>
        <dbReference type="ARBA" id="ARBA00022723"/>
    </source>
</evidence>
<dbReference type="Proteomes" id="UP000245657">
    <property type="component" value="Unassembled WGS sequence"/>
</dbReference>
<dbReference type="GO" id="GO:0005506">
    <property type="term" value="F:iron ion binding"/>
    <property type="evidence" value="ECO:0007669"/>
    <property type="project" value="UniProtKB-UniRule"/>
</dbReference>
<dbReference type="AlphaFoldDB" id="A0A2V2N389"/>
<evidence type="ECO:0000256" key="6">
    <source>
        <dbReference type="HAMAP-Rule" id="MF_01251"/>
    </source>
</evidence>
<comment type="similarity">
    <text evidence="6">Belongs to the UPF0313 family.</text>
</comment>
<dbReference type="Gene3D" id="3.80.30.20">
    <property type="entry name" value="tm_1862 like domain"/>
    <property type="match status" value="1"/>
</dbReference>
<dbReference type="InterPro" id="IPR006638">
    <property type="entry name" value="Elp3/MiaA/NifB-like_rSAM"/>
</dbReference>
<dbReference type="OrthoDB" id="358785at2157"/>
<keyword evidence="3 6" id="KW-0479">Metal-binding</keyword>
<keyword evidence="4 6" id="KW-0408">Iron</keyword>
<reference evidence="9 10" key="1">
    <citation type="submission" date="2018-05" db="EMBL/GenBank/DDBJ databases">
        <title>Draft genome of Methanospirillum lacunae Ki8-1.</title>
        <authorList>
            <person name="Dueholm M.S."/>
            <person name="Nielsen P.H."/>
            <person name="Bakmann L.F."/>
            <person name="Otzen D.E."/>
        </authorList>
    </citation>
    <scope>NUCLEOTIDE SEQUENCE [LARGE SCALE GENOMIC DNA]</scope>
    <source>
        <strain evidence="9 10">Ki8-1</strain>
    </source>
</reference>
<dbReference type="SFLD" id="SFLDG01082">
    <property type="entry name" value="B12-binding_domain_containing"/>
    <property type="match status" value="1"/>
</dbReference>
<feature type="domain" description="Radical SAM core" evidence="8">
    <location>
        <begin position="312"/>
        <end position="577"/>
    </location>
</feature>
<evidence type="ECO:0000256" key="2">
    <source>
        <dbReference type="ARBA" id="ARBA00022691"/>
    </source>
</evidence>
<gene>
    <name evidence="9" type="ORF">DK846_16145</name>
</gene>
<feature type="binding site" evidence="6">
    <location>
        <position position="333"/>
    </location>
    <ligand>
        <name>[4Fe-4S] cluster</name>
        <dbReference type="ChEBI" id="CHEBI:49883"/>
        <note>4Fe-4S-S-AdoMet</note>
    </ligand>
</feature>
<evidence type="ECO:0000256" key="1">
    <source>
        <dbReference type="ARBA" id="ARBA00022485"/>
    </source>
</evidence>
<dbReference type="InterPro" id="IPR023404">
    <property type="entry name" value="rSAM_horseshoe"/>
</dbReference>
<dbReference type="InterPro" id="IPR007197">
    <property type="entry name" value="rSAM"/>
</dbReference>
<dbReference type="PANTHER" id="PTHR32331">
    <property type="entry name" value="UPF0313 PROTEIN YGIQ"/>
    <property type="match status" value="1"/>
</dbReference>
<dbReference type="SMART" id="SM00729">
    <property type="entry name" value="Elp3"/>
    <property type="match status" value="1"/>
</dbReference>
<dbReference type="PANTHER" id="PTHR32331:SF0">
    <property type="entry name" value="UPF0313 PROTEIN YGIQ"/>
    <property type="match status" value="1"/>
</dbReference>
<dbReference type="InterPro" id="IPR024560">
    <property type="entry name" value="UPF0313_C"/>
</dbReference>
<dbReference type="GO" id="GO:0051539">
    <property type="term" value="F:4 iron, 4 sulfur cluster binding"/>
    <property type="evidence" value="ECO:0007669"/>
    <property type="project" value="UniProtKB-KW"/>
</dbReference>
<evidence type="ECO:0000313" key="9">
    <source>
        <dbReference type="EMBL" id="PWR69961.1"/>
    </source>
</evidence>
<dbReference type="PROSITE" id="PS51918">
    <property type="entry name" value="RADICAL_SAM"/>
    <property type="match status" value="1"/>
</dbReference>
<organism evidence="9 10">
    <name type="scientific">Methanospirillum lacunae</name>
    <dbReference type="NCBI Taxonomy" id="668570"/>
    <lineage>
        <taxon>Archaea</taxon>
        <taxon>Methanobacteriati</taxon>
        <taxon>Methanobacteriota</taxon>
        <taxon>Stenosarchaea group</taxon>
        <taxon>Methanomicrobia</taxon>
        <taxon>Methanomicrobiales</taxon>
        <taxon>Methanospirillaceae</taxon>
        <taxon>Methanospirillum</taxon>
    </lineage>
</organism>
<accession>A0A2V2N389</accession>
<dbReference type="HAMAP" id="MF_01251">
    <property type="entry name" value="UPF0313"/>
    <property type="match status" value="1"/>
</dbReference>
<dbReference type="NCBIfam" id="TIGR03904">
    <property type="entry name" value="SAM_YgiQ"/>
    <property type="match status" value="1"/>
</dbReference>
<keyword evidence="1 6" id="KW-0004">4Fe-4S</keyword>
<evidence type="ECO:0000313" key="10">
    <source>
        <dbReference type="Proteomes" id="UP000245657"/>
    </source>
</evidence>
<dbReference type="SFLD" id="SFLDG01069">
    <property type="entry name" value="UPF0313"/>
    <property type="match status" value="1"/>
</dbReference>
<dbReference type="SUPFAM" id="SSF102114">
    <property type="entry name" value="Radical SAM enzymes"/>
    <property type="match status" value="1"/>
</dbReference>
<dbReference type="InterPro" id="IPR022946">
    <property type="entry name" value="UPF0313"/>
</dbReference>
<dbReference type="Pfam" id="PF08497">
    <property type="entry name" value="Radical_SAM_N"/>
    <property type="match status" value="1"/>
</dbReference>
<keyword evidence="10" id="KW-1185">Reference proteome</keyword>
<comment type="caution">
    <text evidence="9">The sequence shown here is derived from an EMBL/GenBank/DDBJ whole genome shotgun (WGS) entry which is preliminary data.</text>
</comment>
<protein>
    <submittedName>
        <fullName evidence="9">YgiQ family radical SAM protein</fullName>
    </submittedName>
</protein>
<comment type="cofactor">
    <cofactor evidence="6">
        <name>[4Fe-4S] cluster</name>
        <dbReference type="ChEBI" id="CHEBI:49883"/>
    </cofactor>
    <text evidence="6">Binds 1 [4Fe-4S] cluster. The cluster is coordinated with 3 cysteines and an exchangeable S-adenosyl-L-methionine.</text>
</comment>
<evidence type="ECO:0000256" key="4">
    <source>
        <dbReference type="ARBA" id="ARBA00023004"/>
    </source>
</evidence>
<name>A0A2V2N389_9EURY</name>
<keyword evidence="5 6" id="KW-0411">Iron-sulfur</keyword>
<dbReference type="InterPro" id="IPR013704">
    <property type="entry name" value="UPF0313_N"/>
</dbReference>
<dbReference type="SFLD" id="SFLDS00029">
    <property type="entry name" value="Radical_SAM"/>
    <property type="match status" value="1"/>
</dbReference>
<dbReference type="GO" id="GO:0003824">
    <property type="term" value="F:catalytic activity"/>
    <property type="evidence" value="ECO:0007669"/>
    <property type="project" value="InterPro"/>
</dbReference>
<evidence type="ECO:0000259" key="8">
    <source>
        <dbReference type="PROSITE" id="PS51918"/>
    </source>
</evidence>
<dbReference type="EMBL" id="QGMY01000017">
    <property type="protein sequence ID" value="PWR69961.1"/>
    <property type="molecule type" value="Genomic_DNA"/>
</dbReference>
<keyword evidence="2 6" id="KW-0949">S-adenosyl-L-methionine</keyword>
<feature type="binding site" evidence="6">
    <location>
        <position position="330"/>
    </location>
    <ligand>
        <name>[4Fe-4S] cluster</name>
        <dbReference type="ChEBI" id="CHEBI:49883"/>
        <note>4Fe-4S-S-AdoMet</note>
    </ligand>
</feature>
<proteinExistence type="inferred from homology"/>
<evidence type="ECO:0000256" key="5">
    <source>
        <dbReference type="ARBA" id="ARBA00023014"/>
    </source>
</evidence>
<evidence type="ECO:0000256" key="7">
    <source>
        <dbReference type="SAM" id="MobiDB-lite"/>
    </source>
</evidence>
<dbReference type="Pfam" id="PF11842">
    <property type="entry name" value="DUF3362"/>
    <property type="match status" value="1"/>
</dbReference>
<sequence>MIPVMRGQQERTHLPQPDFLPVSRDELESIGIDHPDIILVSGDAYLDHPASATALLGRSLWDAGYTVGVISQPDIRNQESFTTLGPPRLFFSVSSGSMDSMVAHYTPARKRRREDAFSPGGRLLRPDRATLVYADLIHRIYPSSPLVLGGVEASLRRFAHYDYWSDKIRQSLFADAPADLLVFGMGEQQLITLSDDLESGKDIKTIHDLPGTCWKIAPKKWEEKKEEINQEILEIPSFTDVSSNPLLYAQSHIQILNEQNPYQGKIILQRHPKTFIIQNRPALPLSSERLDQIYDLPYKRRAHPSYQDPIPALESIRFSITSHRGCYGNCSFCALAMHQGRIIQSRSRESVLREVCRIADMKEFRGTISDIGGPSANMYGDWCERWSSQGACSDRECTTCQARRSGISQYLSLLREAREVPGVKHVFIGSGLRYDLIPDEPDIMQQICSHVSGQLKIAPEHISHDVTILMNKPDLNVFDSFRKKFEEAQKGRDSRQYIIPYLMAGHPGCTVTDMIKLVEYLRDHHLYTEQVQDFTPTPMTTSTCMYATGIDPRTGKKVHVPKGEEKRIQRAFLSWRDPAGYDLVKTGLRQERREDLIGNGPDCLIRRNSNPKEHTSEKLDVIRPKGKSIGKMTAHSLRHNDH</sequence>
<feature type="region of interest" description="Disordered" evidence="7">
    <location>
        <begin position="1"/>
        <end position="20"/>
    </location>
</feature>